<keyword evidence="2" id="KW-0449">Lipoprotein</keyword>
<dbReference type="RefSeq" id="WP_133994895.1">
    <property type="nucleotide sequence ID" value="NZ_SODV01000001.1"/>
</dbReference>
<gene>
    <name evidence="2" type="ORF">EDB95_3331</name>
</gene>
<protein>
    <submittedName>
        <fullName evidence="2">Outer membrane lipoprotein-sorting protein</fullName>
    </submittedName>
</protein>
<dbReference type="InterPro" id="IPR004564">
    <property type="entry name" value="OM_lipoprot_carrier_LolA-like"/>
</dbReference>
<dbReference type="InterPro" id="IPR029046">
    <property type="entry name" value="LolA/LolB/LppX"/>
</dbReference>
<evidence type="ECO:0000313" key="2">
    <source>
        <dbReference type="EMBL" id="TDX02276.1"/>
    </source>
</evidence>
<keyword evidence="1" id="KW-0732">Signal</keyword>
<sequence length="210" mass="23875">MRKMIMLLCITATQSVRAQYPGYSLVADNGPFKTRFAEASQKNTSLKADFVQEKNLSVLSEKIVSKGKFCFRRPDNVRMEYTQPFQYLMILANSHVYIRDGQKENSVSAKSNKLFGQINQLVVDCVRGTELSNPDFKVRVFEGEQTYLVELTPVSKNLKDLFQTVSVVLDKKDFTANRIRMLEPSGDNTVITFSNKELNVPISDAQFSLH</sequence>
<dbReference type="Pfam" id="PF03548">
    <property type="entry name" value="LolA"/>
    <property type="match status" value="1"/>
</dbReference>
<comment type="caution">
    <text evidence="2">The sequence shown here is derived from an EMBL/GenBank/DDBJ whole genome shotgun (WGS) entry which is preliminary data.</text>
</comment>
<dbReference type="Proteomes" id="UP000294498">
    <property type="component" value="Unassembled WGS sequence"/>
</dbReference>
<keyword evidence="3" id="KW-1185">Reference proteome</keyword>
<organism evidence="2 3">
    <name type="scientific">Dinghuibacter silviterrae</name>
    <dbReference type="NCBI Taxonomy" id="1539049"/>
    <lineage>
        <taxon>Bacteria</taxon>
        <taxon>Pseudomonadati</taxon>
        <taxon>Bacteroidota</taxon>
        <taxon>Chitinophagia</taxon>
        <taxon>Chitinophagales</taxon>
        <taxon>Chitinophagaceae</taxon>
        <taxon>Dinghuibacter</taxon>
    </lineage>
</organism>
<dbReference type="PANTHER" id="PTHR35869:SF1">
    <property type="entry name" value="OUTER-MEMBRANE LIPOPROTEIN CARRIER PROTEIN"/>
    <property type="match status" value="1"/>
</dbReference>
<dbReference type="CDD" id="cd16325">
    <property type="entry name" value="LolA"/>
    <property type="match status" value="1"/>
</dbReference>
<evidence type="ECO:0000313" key="3">
    <source>
        <dbReference type="Proteomes" id="UP000294498"/>
    </source>
</evidence>
<proteinExistence type="predicted"/>
<dbReference type="PANTHER" id="PTHR35869">
    <property type="entry name" value="OUTER-MEMBRANE LIPOPROTEIN CARRIER PROTEIN"/>
    <property type="match status" value="1"/>
</dbReference>
<reference evidence="2 3" key="1">
    <citation type="submission" date="2019-03" db="EMBL/GenBank/DDBJ databases">
        <title>Genomic Encyclopedia of Type Strains, Phase IV (KMG-IV): sequencing the most valuable type-strain genomes for metagenomic binning, comparative biology and taxonomic classification.</title>
        <authorList>
            <person name="Goeker M."/>
        </authorList>
    </citation>
    <scope>NUCLEOTIDE SEQUENCE [LARGE SCALE GENOMIC DNA]</scope>
    <source>
        <strain evidence="2 3">DSM 100059</strain>
    </source>
</reference>
<evidence type="ECO:0000256" key="1">
    <source>
        <dbReference type="ARBA" id="ARBA00022729"/>
    </source>
</evidence>
<accession>A0A4R8DW29</accession>
<name>A0A4R8DW29_9BACT</name>
<dbReference type="AlphaFoldDB" id="A0A4R8DW29"/>
<dbReference type="OrthoDB" id="1027451at2"/>
<dbReference type="EMBL" id="SODV01000001">
    <property type="protein sequence ID" value="TDX02276.1"/>
    <property type="molecule type" value="Genomic_DNA"/>
</dbReference>
<dbReference type="SUPFAM" id="SSF89392">
    <property type="entry name" value="Prokaryotic lipoproteins and lipoprotein localization factors"/>
    <property type="match status" value="1"/>
</dbReference>
<dbReference type="Gene3D" id="2.50.20.10">
    <property type="entry name" value="Lipoprotein localisation LolA/LolB/LppX"/>
    <property type="match status" value="1"/>
</dbReference>